<dbReference type="Proteomes" id="UP000738431">
    <property type="component" value="Chromosome"/>
</dbReference>
<dbReference type="PANTHER" id="PTHR21600:SF44">
    <property type="entry name" value="RIBOSOMAL LARGE SUBUNIT PSEUDOURIDINE SYNTHASE D"/>
    <property type="match status" value="1"/>
</dbReference>
<organism evidence="6 7">
    <name type="scientific">Actomonas aquatica</name>
    <dbReference type="NCBI Taxonomy" id="2866162"/>
    <lineage>
        <taxon>Bacteria</taxon>
        <taxon>Pseudomonadati</taxon>
        <taxon>Verrucomicrobiota</taxon>
        <taxon>Opitutia</taxon>
        <taxon>Opitutales</taxon>
        <taxon>Opitutaceae</taxon>
        <taxon>Actomonas</taxon>
    </lineage>
</organism>
<evidence type="ECO:0000259" key="5">
    <source>
        <dbReference type="Pfam" id="PF00849"/>
    </source>
</evidence>
<dbReference type="NCBIfam" id="TIGR00005">
    <property type="entry name" value="rluA_subfam"/>
    <property type="match status" value="1"/>
</dbReference>
<dbReference type="Gene3D" id="3.30.2350.10">
    <property type="entry name" value="Pseudouridine synthase"/>
    <property type="match status" value="1"/>
</dbReference>
<comment type="catalytic activity">
    <reaction evidence="4">
        <text>a uridine in RNA = a pseudouridine in RNA</text>
        <dbReference type="Rhea" id="RHEA:48348"/>
        <dbReference type="Rhea" id="RHEA-COMP:12068"/>
        <dbReference type="Rhea" id="RHEA-COMP:12069"/>
        <dbReference type="ChEBI" id="CHEBI:65314"/>
        <dbReference type="ChEBI" id="CHEBI:65315"/>
    </reaction>
</comment>
<reference evidence="6 7" key="2">
    <citation type="submission" date="2023-12" db="EMBL/GenBank/DDBJ databases">
        <title>Description of an unclassified Opitutus bacterium of Verrucomicrobiota.</title>
        <authorList>
            <person name="Zhang D.-F."/>
        </authorList>
    </citation>
    <scope>NUCLEOTIDE SEQUENCE [LARGE SCALE GENOMIC DNA]</scope>
    <source>
        <strain evidence="6 7">WL0086</strain>
    </source>
</reference>
<evidence type="ECO:0000313" key="6">
    <source>
        <dbReference type="EMBL" id="WRQ88010.1"/>
    </source>
</evidence>
<dbReference type="EMBL" id="CP139781">
    <property type="protein sequence ID" value="WRQ88010.1"/>
    <property type="molecule type" value="Genomic_DNA"/>
</dbReference>
<name>A0ABZ1C9G4_9BACT</name>
<dbReference type="CDD" id="cd00165">
    <property type="entry name" value="S4"/>
    <property type="match status" value="1"/>
</dbReference>
<dbReference type="InterPro" id="IPR050188">
    <property type="entry name" value="RluA_PseudoU_synthase"/>
</dbReference>
<dbReference type="InterPro" id="IPR006225">
    <property type="entry name" value="PsdUridine_synth_RluC/D"/>
</dbReference>
<dbReference type="SUPFAM" id="SSF55120">
    <property type="entry name" value="Pseudouridine synthase"/>
    <property type="match status" value="1"/>
</dbReference>
<proteinExistence type="inferred from homology"/>
<dbReference type="SUPFAM" id="SSF55174">
    <property type="entry name" value="Alpha-L RNA-binding motif"/>
    <property type="match status" value="1"/>
</dbReference>
<dbReference type="Gene3D" id="3.10.290.10">
    <property type="entry name" value="RNA-binding S4 domain"/>
    <property type="match status" value="1"/>
</dbReference>
<evidence type="ECO:0000313" key="7">
    <source>
        <dbReference type="Proteomes" id="UP000738431"/>
    </source>
</evidence>
<keyword evidence="7" id="KW-1185">Reference proteome</keyword>
<protein>
    <recommendedName>
        <fullName evidence="4">Pseudouridine synthase</fullName>
        <ecNumber evidence="4">5.4.99.-</ecNumber>
    </recommendedName>
</protein>
<keyword evidence="3" id="KW-0694">RNA-binding</keyword>
<dbReference type="Pfam" id="PF00849">
    <property type="entry name" value="PseudoU_synth_2"/>
    <property type="match status" value="1"/>
</dbReference>
<dbReference type="PROSITE" id="PS50889">
    <property type="entry name" value="S4"/>
    <property type="match status" value="1"/>
</dbReference>
<dbReference type="PANTHER" id="PTHR21600">
    <property type="entry name" value="MITOCHONDRIAL RNA PSEUDOURIDINE SYNTHASE"/>
    <property type="match status" value="1"/>
</dbReference>
<dbReference type="EC" id="5.4.99.-" evidence="4"/>
<dbReference type="InterPro" id="IPR006224">
    <property type="entry name" value="PsdUridine_synth_RluA-like_CS"/>
</dbReference>
<feature type="domain" description="Pseudouridine synthase RsuA/RluA-like" evidence="5">
    <location>
        <begin position="90"/>
        <end position="246"/>
    </location>
</feature>
<dbReference type="InterPro" id="IPR036986">
    <property type="entry name" value="S4_RNA-bd_sf"/>
</dbReference>
<dbReference type="InterPro" id="IPR006145">
    <property type="entry name" value="PsdUridine_synth_RsuA/RluA"/>
</dbReference>
<reference evidence="6 7" key="1">
    <citation type="submission" date="2021-08" db="EMBL/GenBank/DDBJ databases">
        <authorList>
            <person name="Zhang D."/>
            <person name="Zhang A."/>
            <person name="Wang L."/>
        </authorList>
    </citation>
    <scope>NUCLEOTIDE SEQUENCE [LARGE SCALE GENOMIC DNA]</scope>
    <source>
        <strain evidence="6 7">WL0086</strain>
    </source>
</reference>
<accession>A0ABZ1C9G4</accession>
<gene>
    <name evidence="6" type="ORF">K1X11_001225</name>
</gene>
<comment type="function">
    <text evidence="4">Responsible for synthesis of pseudouridine from uracil.</text>
</comment>
<evidence type="ECO:0000256" key="1">
    <source>
        <dbReference type="ARBA" id="ARBA00010876"/>
    </source>
</evidence>
<evidence type="ECO:0000256" key="4">
    <source>
        <dbReference type="RuleBase" id="RU362028"/>
    </source>
</evidence>
<evidence type="ECO:0000256" key="3">
    <source>
        <dbReference type="PROSITE-ProRule" id="PRU00182"/>
    </source>
</evidence>
<sequence>MSEASKQFVVPDSIPRARVDKALAVAFPEQSRAAWQRALDAGLVSREGVVLVRKDEVRAGDVIDYAMPAVEPTELTPTDIPLETLFEDEHLLVVNKPAGMVVHPGAGTGDDTLVHALLAHCAGELSGIGGVERPGIVHRLDRDTTGAIVVAKSDAAHRGLAEQFAERHLHKEYLALASGTPRLLSGSIDRAISRHPQHRHRMTTGEGGKPARTDWFVEDKFPTYNVTLFRCHIHSGRTHQIRVHLKSIGHPLLGDRTYGWRPDDRLPIAPERVMLHAAYLKFLHPVTARSIEIKAPLPEDFSKLMDALR</sequence>
<dbReference type="InterPro" id="IPR020103">
    <property type="entry name" value="PsdUridine_synth_cat_dom_sf"/>
</dbReference>
<evidence type="ECO:0000256" key="2">
    <source>
        <dbReference type="ARBA" id="ARBA00023235"/>
    </source>
</evidence>
<dbReference type="RefSeq" id="WP_221028955.1">
    <property type="nucleotide sequence ID" value="NZ_CP139781.1"/>
</dbReference>
<keyword evidence="2 4" id="KW-0413">Isomerase</keyword>
<dbReference type="PROSITE" id="PS01129">
    <property type="entry name" value="PSI_RLU"/>
    <property type="match status" value="1"/>
</dbReference>
<dbReference type="CDD" id="cd02869">
    <property type="entry name" value="PseudoU_synth_RluA_like"/>
    <property type="match status" value="1"/>
</dbReference>
<comment type="similarity">
    <text evidence="1 4">Belongs to the pseudouridine synthase RluA family.</text>
</comment>